<reference evidence="1 2" key="1">
    <citation type="submission" date="2008-10" db="EMBL/GenBank/DDBJ databases">
        <title>Draft genome sequence of Desulvovibrio piger (ATCC 29098).</title>
        <authorList>
            <person name="Sudarsanam P."/>
            <person name="Ley R."/>
            <person name="Guruge J."/>
            <person name="Turnbaugh P.J."/>
            <person name="Mahowald M."/>
            <person name="Liep D."/>
            <person name="Gordon J."/>
        </authorList>
    </citation>
    <scope>NUCLEOTIDE SEQUENCE [LARGE SCALE GENOMIC DNA]</scope>
    <source>
        <strain evidence="1 2">ATCC 29098</strain>
    </source>
</reference>
<comment type="caution">
    <text evidence="1">The sequence shown here is derived from an EMBL/GenBank/DDBJ whole genome shotgun (WGS) entry which is preliminary data.</text>
</comment>
<protein>
    <submittedName>
        <fullName evidence="1">Uncharacterized protein</fullName>
    </submittedName>
</protein>
<reference evidence="1 2" key="2">
    <citation type="submission" date="2008-10" db="EMBL/GenBank/DDBJ databases">
        <authorList>
            <person name="Fulton L."/>
            <person name="Clifton S."/>
            <person name="Fulton B."/>
            <person name="Xu J."/>
            <person name="Minx P."/>
            <person name="Pepin K.H."/>
            <person name="Johnson M."/>
            <person name="Bhonagiri V."/>
            <person name="Nash W.E."/>
            <person name="Mardis E.R."/>
            <person name="Wilson R.K."/>
        </authorList>
    </citation>
    <scope>NUCLEOTIDE SEQUENCE [LARGE SCALE GENOMIC DNA]</scope>
    <source>
        <strain evidence="1 2">ATCC 29098</strain>
    </source>
</reference>
<dbReference type="AlphaFoldDB" id="B6WTR5"/>
<name>B6WTR5_9BACT</name>
<dbReference type="EMBL" id="ABXU01000034">
    <property type="protein sequence ID" value="EEB33656.1"/>
    <property type="molecule type" value="Genomic_DNA"/>
</dbReference>
<sequence>MLPDRGRGPYGACETGLYGRRRGRAWTDRENVRMMRGIIPLDKDMI</sequence>
<dbReference type="HOGENOM" id="CLU_3182908_0_0_7"/>
<evidence type="ECO:0000313" key="2">
    <source>
        <dbReference type="Proteomes" id="UP000003676"/>
    </source>
</evidence>
<organism evidence="1 2">
    <name type="scientific">Desulfovibrio piger ATCC 29098</name>
    <dbReference type="NCBI Taxonomy" id="411464"/>
    <lineage>
        <taxon>Bacteria</taxon>
        <taxon>Pseudomonadati</taxon>
        <taxon>Thermodesulfobacteriota</taxon>
        <taxon>Desulfovibrionia</taxon>
        <taxon>Desulfovibrionales</taxon>
        <taxon>Desulfovibrionaceae</taxon>
        <taxon>Desulfovibrio</taxon>
    </lineage>
</organism>
<gene>
    <name evidence="1" type="ORF">DESPIG_01472</name>
</gene>
<dbReference type="Proteomes" id="UP000003676">
    <property type="component" value="Unassembled WGS sequence"/>
</dbReference>
<proteinExistence type="predicted"/>
<accession>B6WTR5</accession>
<evidence type="ECO:0000313" key="1">
    <source>
        <dbReference type="EMBL" id="EEB33656.1"/>
    </source>
</evidence>